<dbReference type="Proteomes" id="UP001318040">
    <property type="component" value="Chromosome 33"/>
</dbReference>
<dbReference type="Gene3D" id="3.80.10.10">
    <property type="entry name" value="Ribonuclease Inhibitor"/>
    <property type="match status" value="3"/>
</dbReference>
<gene>
    <name evidence="4" type="primary">LRRC74A</name>
</gene>
<dbReference type="PROSITE" id="PS50222">
    <property type="entry name" value="EF_HAND_2"/>
    <property type="match status" value="1"/>
</dbReference>
<dbReference type="SUPFAM" id="SSF52047">
    <property type="entry name" value="RNI-like"/>
    <property type="match status" value="1"/>
</dbReference>
<dbReference type="SUPFAM" id="SSF47473">
    <property type="entry name" value="EF-hand"/>
    <property type="match status" value="1"/>
</dbReference>
<name>A0AAJ7X4D2_PETMA</name>
<feature type="region of interest" description="Disordered" evidence="1">
    <location>
        <begin position="486"/>
        <end position="510"/>
    </location>
</feature>
<dbReference type="Pfam" id="PF13516">
    <property type="entry name" value="LRR_6"/>
    <property type="match status" value="5"/>
</dbReference>
<feature type="compositionally biased region" description="Basic and acidic residues" evidence="1">
    <location>
        <begin position="486"/>
        <end position="504"/>
    </location>
</feature>
<protein>
    <submittedName>
        <fullName evidence="4">Leucine-rich repeat-containing protein 74A</fullName>
    </submittedName>
</protein>
<reference evidence="4" key="1">
    <citation type="submission" date="2025-08" db="UniProtKB">
        <authorList>
            <consortium name="RefSeq"/>
        </authorList>
    </citation>
    <scope>IDENTIFICATION</scope>
    <source>
        <tissue evidence="4">Sperm</tissue>
    </source>
</reference>
<dbReference type="KEGG" id="pmrn:116948252"/>
<dbReference type="SMART" id="SM00368">
    <property type="entry name" value="LRR_RI"/>
    <property type="match status" value="8"/>
</dbReference>
<dbReference type="InterPro" id="IPR001611">
    <property type="entry name" value="Leu-rich_rpt"/>
</dbReference>
<dbReference type="PANTHER" id="PTHR24114:SF49">
    <property type="entry name" value="LEUCINE-RICH REPEAT-CONTAINING PROTEIN 74A"/>
    <property type="match status" value="1"/>
</dbReference>
<dbReference type="InterPro" id="IPR032675">
    <property type="entry name" value="LRR_dom_sf"/>
</dbReference>
<feature type="compositionally biased region" description="Basic and acidic residues" evidence="1">
    <location>
        <begin position="15"/>
        <end position="35"/>
    </location>
</feature>
<dbReference type="RefSeq" id="XP_032820627.1">
    <property type="nucleotide sequence ID" value="XM_032964736.1"/>
</dbReference>
<dbReference type="Pfam" id="PF13499">
    <property type="entry name" value="EF-hand_7"/>
    <property type="match status" value="1"/>
</dbReference>
<dbReference type="InterPro" id="IPR002048">
    <property type="entry name" value="EF_hand_dom"/>
</dbReference>
<evidence type="ECO:0000256" key="1">
    <source>
        <dbReference type="SAM" id="MobiDB-lite"/>
    </source>
</evidence>
<accession>A0AAJ7X4D2</accession>
<dbReference type="AlphaFoldDB" id="A0AAJ7X4D2"/>
<dbReference type="InterPro" id="IPR052394">
    <property type="entry name" value="LRR-containing"/>
</dbReference>
<dbReference type="Gene3D" id="1.10.238.10">
    <property type="entry name" value="EF-hand"/>
    <property type="match status" value="1"/>
</dbReference>
<dbReference type="GO" id="GO:0005509">
    <property type="term" value="F:calcium ion binding"/>
    <property type="evidence" value="ECO:0007669"/>
    <property type="project" value="InterPro"/>
</dbReference>
<dbReference type="PANTHER" id="PTHR24114">
    <property type="entry name" value="LEUCINE RICH REPEAT FAMILY PROTEIN"/>
    <property type="match status" value="1"/>
</dbReference>
<evidence type="ECO:0000313" key="3">
    <source>
        <dbReference type="Proteomes" id="UP001318040"/>
    </source>
</evidence>
<dbReference type="InterPro" id="IPR011992">
    <property type="entry name" value="EF-hand-dom_pair"/>
</dbReference>
<sequence>MDQGLSGEADETESDQVREQERDQPPDHVREKDSTEAGPAAVREYRRACGRLGVVACSPLLRALTSSTVSMNHRGLGPQEARALSCALVVRVLLTTQSPQVWPTPMLLDNIGVGQCSLLQGLRPTGCPWWPLVRPLTMHICADQQVRHLQLRDNFLTGEAARHLADMLTKNCCIEVLDLADNRLEAAGAEAMAKMLGDTTSLRVINLSGNHFKDNDVKCLADAMSSNYSVKELDLSHNEFSEMGGEHLGQLLAHNETLEELELSWNHLRLKGAVALCAGLRVNYALTHLHLSVNGLGNEGALAMAEALKFNGALLHLDLRNNRIGNTGMEALARGLLTNDSLRVLQLCFNIFTVEGALVLIKAVKVNEHSALERLDMSTVRVNQGFLHTVSAIRRTQGLTVLHSGVGGPLARKPKPRTDPMKLIQDYLVEHKLRLWDFFRSADKEGTMKISSDDFRRAVQHLSIPLDKHHLDELMLKLERDKDGRIDYRRDPRLPPNARRDMRVPLHMPR</sequence>
<feature type="domain" description="EF-hand" evidence="2">
    <location>
        <begin position="430"/>
        <end position="465"/>
    </location>
</feature>
<feature type="region of interest" description="Disordered" evidence="1">
    <location>
        <begin position="1"/>
        <end position="39"/>
    </location>
</feature>
<keyword evidence="3" id="KW-1185">Reference proteome</keyword>
<dbReference type="CDD" id="cd00051">
    <property type="entry name" value="EFh"/>
    <property type="match status" value="1"/>
</dbReference>
<evidence type="ECO:0000259" key="2">
    <source>
        <dbReference type="PROSITE" id="PS50222"/>
    </source>
</evidence>
<evidence type="ECO:0000313" key="4">
    <source>
        <dbReference type="RefSeq" id="XP_032820627.1"/>
    </source>
</evidence>
<proteinExistence type="predicted"/>
<organism evidence="3 4">
    <name type="scientific">Petromyzon marinus</name>
    <name type="common">Sea lamprey</name>
    <dbReference type="NCBI Taxonomy" id="7757"/>
    <lineage>
        <taxon>Eukaryota</taxon>
        <taxon>Metazoa</taxon>
        <taxon>Chordata</taxon>
        <taxon>Craniata</taxon>
        <taxon>Vertebrata</taxon>
        <taxon>Cyclostomata</taxon>
        <taxon>Hyperoartia</taxon>
        <taxon>Petromyzontiformes</taxon>
        <taxon>Petromyzontidae</taxon>
        <taxon>Petromyzon</taxon>
    </lineage>
</organism>